<evidence type="ECO:0000313" key="2">
    <source>
        <dbReference type="Proteomes" id="UP001501747"/>
    </source>
</evidence>
<protein>
    <submittedName>
        <fullName evidence="1">Uncharacterized protein</fullName>
    </submittedName>
</protein>
<dbReference type="Proteomes" id="UP001501747">
    <property type="component" value="Unassembled WGS sequence"/>
</dbReference>
<evidence type="ECO:0000313" key="1">
    <source>
        <dbReference type="EMBL" id="GAA4026136.1"/>
    </source>
</evidence>
<keyword evidence="2" id="KW-1185">Reference proteome</keyword>
<dbReference type="Pfam" id="PF12079">
    <property type="entry name" value="DUF3558"/>
    <property type="match status" value="1"/>
</dbReference>
<comment type="caution">
    <text evidence="1">The sequence shown here is derived from an EMBL/GenBank/DDBJ whole genome shotgun (WGS) entry which is preliminary data.</text>
</comment>
<reference evidence="2" key="1">
    <citation type="journal article" date="2019" name="Int. J. Syst. Evol. Microbiol.">
        <title>The Global Catalogue of Microorganisms (GCM) 10K type strain sequencing project: providing services to taxonomists for standard genome sequencing and annotation.</title>
        <authorList>
            <consortium name="The Broad Institute Genomics Platform"/>
            <consortium name="The Broad Institute Genome Sequencing Center for Infectious Disease"/>
            <person name="Wu L."/>
            <person name="Ma J."/>
        </authorList>
    </citation>
    <scope>NUCLEOTIDE SEQUENCE [LARGE SCALE GENOMIC DNA]</scope>
    <source>
        <strain evidence="2">JCM 17342</strain>
    </source>
</reference>
<gene>
    <name evidence="1" type="ORF">GCM10022247_58630</name>
</gene>
<accession>A0ABP7TGZ2</accession>
<dbReference type="EMBL" id="BAABAL010000019">
    <property type="protein sequence ID" value="GAA4026136.1"/>
    <property type="molecule type" value="Genomic_DNA"/>
</dbReference>
<proteinExistence type="predicted"/>
<name>A0ABP7TGZ2_9PSEU</name>
<dbReference type="InterPro" id="IPR024520">
    <property type="entry name" value="DUF3558"/>
</dbReference>
<sequence length="161" mass="18017">MSSTTGEPGLDRPRELKIDSVRPCELFTAENREEFKTDRPVKETKDSYFQTQVCHFLGRAEMMTISVNILLGYDMSYFAPTQPPVHTRLLRVHGFPAYEVYVDSEPGRAGCAVNIGVAQGQVLRAQAAEPGRYENPLPQEEVCRRARRAADLAFGNLLARG</sequence>
<organism evidence="1 2">
    <name type="scientific">Allokutzneria multivorans</name>
    <dbReference type="NCBI Taxonomy" id="1142134"/>
    <lineage>
        <taxon>Bacteria</taxon>
        <taxon>Bacillati</taxon>
        <taxon>Actinomycetota</taxon>
        <taxon>Actinomycetes</taxon>
        <taxon>Pseudonocardiales</taxon>
        <taxon>Pseudonocardiaceae</taxon>
        <taxon>Allokutzneria</taxon>
    </lineage>
</organism>